<organism evidence="3">
    <name type="scientific">Solibacter usitatus (strain Ellin6076)</name>
    <dbReference type="NCBI Taxonomy" id="234267"/>
    <lineage>
        <taxon>Bacteria</taxon>
        <taxon>Pseudomonadati</taxon>
        <taxon>Acidobacteriota</taxon>
        <taxon>Terriglobia</taxon>
        <taxon>Bryobacterales</taxon>
        <taxon>Solibacteraceae</taxon>
        <taxon>Candidatus Solibacter</taxon>
    </lineage>
</organism>
<dbReference type="Pfam" id="PF02604">
    <property type="entry name" value="PhdYeFM_antitox"/>
    <property type="match status" value="1"/>
</dbReference>
<reference evidence="3" key="1">
    <citation type="submission" date="2006-10" db="EMBL/GenBank/DDBJ databases">
        <title>Complete sequence of Solibacter usitatus Ellin6076.</title>
        <authorList>
            <consortium name="US DOE Joint Genome Institute"/>
            <person name="Copeland A."/>
            <person name="Lucas S."/>
            <person name="Lapidus A."/>
            <person name="Barry K."/>
            <person name="Detter J.C."/>
            <person name="Glavina del Rio T."/>
            <person name="Hammon N."/>
            <person name="Israni S."/>
            <person name="Dalin E."/>
            <person name="Tice H."/>
            <person name="Pitluck S."/>
            <person name="Thompson L.S."/>
            <person name="Brettin T."/>
            <person name="Bruce D."/>
            <person name="Han C."/>
            <person name="Tapia R."/>
            <person name="Gilna P."/>
            <person name="Schmutz J."/>
            <person name="Larimer F."/>
            <person name="Land M."/>
            <person name="Hauser L."/>
            <person name="Kyrpides N."/>
            <person name="Mikhailova N."/>
            <person name="Janssen P.H."/>
            <person name="Kuske C.R."/>
            <person name="Richardson P."/>
        </authorList>
    </citation>
    <scope>NUCLEOTIDE SEQUENCE</scope>
    <source>
        <strain evidence="3">Ellin6076</strain>
    </source>
</reference>
<dbReference type="HOGENOM" id="CLU_163140_7_0_0"/>
<dbReference type="PANTHER" id="PTHR35377:SF8">
    <property type="entry name" value="ANTITOXIN VAPB22"/>
    <property type="match status" value="1"/>
</dbReference>
<dbReference type="InterPro" id="IPR036165">
    <property type="entry name" value="YefM-like_sf"/>
</dbReference>
<dbReference type="EMBL" id="CP000473">
    <property type="protein sequence ID" value="ABJ82761.1"/>
    <property type="molecule type" value="Genomic_DNA"/>
</dbReference>
<gene>
    <name evidence="3" type="ordered locus">Acid_1771</name>
</gene>
<dbReference type="NCBIfam" id="TIGR01552">
    <property type="entry name" value="phd_fam"/>
    <property type="match status" value="1"/>
</dbReference>
<dbReference type="AlphaFoldDB" id="Q027P6"/>
<evidence type="ECO:0000313" key="3">
    <source>
        <dbReference type="EMBL" id="ABJ82761.1"/>
    </source>
</evidence>
<protein>
    <recommendedName>
        <fullName evidence="2">Antitoxin</fullName>
    </recommendedName>
</protein>
<dbReference type="InterPro" id="IPR006442">
    <property type="entry name" value="Antitoxin_Phd/YefM"/>
</dbReference>
<dbReference type="OrthoDB" id="361531at2"/>
<dbReference type="InterPro" id="IPR051416">
    <property type="entry name" value="phD-YefM_TA_antitoxins"/>
</dbReference>
<dbReference type="eggNOG" id="COG4118">
    <property type="taxonomic scope" value="Bacteria"/>
</dbReference>
<comment type="similarity">
    <text evidence="1 2">Belongs to the phD/YefM antitoxin family.</text>
</comment>
<dbReference type="KEGG" id="sus:Acid_1771"/>
<dbReference type="Gene3D" id="3.40.1620.10">
    <property type="entry name" value="YefM-like domain"/>
    <property type="match status" value="1"/>
</dbReference>
<comment type="function">
    <text evidence="2">Antitoxin component of a type II toxin-antitoxin (TA) system.</text>
</comment>
<dbReference type="PANTHER" id="PTHR35377">
    <property type="entry name" value="ANTITOXIN VAPB49-RELATED-RELATED"/>
    <property type="match status" value="1"/>
</dbReference>
<proteinExistence type="inferred from homology"/>
<name>Q027P6_SOLUE</name>
<accession>Q027P6</accession>
<evidence type="ECO:0000256" key="2">
    <source>
        <dbReference type="RuleBase" id="RU362080"/>
    </source>
</evidence>
<dbReference type="SUPFAM" id="SSF143120">
    <property type="entry name" value="YefM-like"/>
    <property type="match status" value="1"/>
</dbReference>
<sequence>MREIQASEAKAHLPRLLDDVERGETLIITRHGRAIARIVPEVDRRQKEVDRALASILELRKRTGKVTLEEIRSAREEGRKY</sequence>
<evidence type="ECO:0000256" key="1">
    <source>
        <dbReference type="ARBA" id="ARBA00009981"/>
    </source>
</evidence>
<dbReference type="InParanoid" id="Q027P6"/>